<dbReference type="AlphaFoldDB" id="A0A7J6N2V1"/>
<protein>
    <recommendedName>
        <fullName evidence="2">WRKY19-like zinc finger domain-containing protein</fullName>
    </recommendedName>
</protein>
<feature type="region of interest" description="Disordered" evidence="1">
    <location>
        <begin position="194"/>
        <end position="223"/>
    </location>
</feature>
<feature type="domain" description="WRKY19-like zinc finger" evidence="2">
    <location>
        <begin position="76"/>
        <end position="100"/>
    </location>
</feature>
<dbReference type="InterPro" id="IPR056866">
    <property type="entry name" value="Znf_WRKY19"/>
</dbReference>
<keyword evidence="4" id="KW-1185">Reference proteome</keyword>
<organism evidence="3 4">
    <name type="scientific">Perkinsus chesapeaki</name>
    <name type="common">Clam parasite</name>
    <name type="synonym">Perkinsus andrewsi</name>
    <dbReference type="NCBI Taxonomy" id="330153"/>
    <lineage>
        <taxon>Eukaryota</taxon>
        <taxon>Sar</taxon>
        <taxon>Alveolata</taxon>
        <taxon>Perkinsozoa</taxon>
        <taxon>Perkinsea</taxon>
        <taxon>Perkinsida</taxon>
        <taxon>Perkinsidae</taxon>
        <taxon>Perkinsus</taxon>
    </lineage>
</organism>
<evidence type="ECO:0000256" key="1">
    <source>
        <dbReference type="SAM" id="MobiDB-lite"/>
    </source>
</evidence>
<evidence type="ECO:0000313" key="4">
    <source>
        <dbReference type="Proteomes" id="UP000591131"/>
    </source>
</evidence>
<feature type="region of interest" description="Disordered" evidence="1">
    <location>
        <begin position="124"/>
        <end position="146"/>
    </location>
</feature>
<dbReference type="EMBL" id="JAAPAO010000017">
    <property type="protein sequence ID" value="KAF4677261.1"/>
    <property type="molecule type" value="Genomic_DNA"/>
</dbReference>
<feature type="compositionally biased region" description="Acidic residues" evidence="1">
    <location>
        <begin position="211"/>
        <end position="220"/>
    </location>
</feature>
<accession>A0A7J6N2V1</accession>
<evidence type="ECO:0000259" key="2">
    <source>
        <dbReference type="Pfam" id="PF24906"/>
    </source>
</evidence>
<dbReference type="PANTHER" id="PTHR31827">
    <property type="entry name" value="EMB|CAB89363.1"/>
    <property type="match status" value="1"/>
</dbReference>
<dbReference type="Pfam" id="PF24906">
    <property type="entry name" value="Zf_WRKY19"/>
    <property type="match status" value="1"/>
</dbReference>
<gene>
    <name evidence="3" type="ORF">FOL47_002500</name>
</gene>
<dbReference type="Proteomes" id="UP000591131">
    <property type="component" value="Unassembled WGS sequence"/>
</dbReference>
<proteinExistence type="predicted"/>
<dbReference type="OrthoDB" id="77038at2759"/>
<reference evidence="3 4" key="1">
    <citation type="submission" date="2020-04" db="EMBL/GenBank/DDBJ databases">
        <title>Perkinsus chesapeaki whole genome sequence.</title>
        <authorList>
            <person name="Bogema D.R."/>
        </authorList>
    </citation>
    <scope>NUCLEOTIDE SEQUENCE [LARGE SCALE GENOMIC DNA]</scope>
    <source>
        <strain evidence="3">ATCC PRA-425</strain>
    </source>
</reference>
<name>A0A7J6N2V1_PERCH</name>
<comment type="caution">
    <text evidence="3">The sequence shown here is derived from an EMBL/GenBank/DDBJ whole genome shotgun (WGS) entry which is preliminary data.</text>
</comment>
<sequence length="235" mass="25435">MVVKPTVQDSTDLKRVRKAPTAAAAPKVCKTDGCDRQVRNGASYCITHGGGNTCQQTGCSTSARHGSVYCIAHGGGRRCQEPGCTKSAVGSTDFCKAHGGACERSAAARSDYCSEHRYLDGDAPAEKKRVTQKGHNKAGGTEKDGRDSYLVARDSTRPSFTATDITVAPLNYFLKDFRNAEDLGPPLLFTIGENTRVPSPCDTPQEVHEESEPEEEEEDVPMYTHPLARFMYNGI</sequence>
<evidence type="ECO:0000313" key="3">
    <source>
        <dbReference type="EMBL" id="KAF4677261.1"/>
    </source>
</evidence>
<dbReference type="PANTHER" id="PTHR31827:SF1">
    <property type="entry name" value="EMB|CAB89363.1"/>
    <property type="match status" value="1"/>
</dbReference>